<reference evidence="2 3" key="1">
    <citation type="submission" date="2008-02" db="EMBL/GenBank/DDBJ databases">
        <title>A 6x draft sequence assembly of the Pongo pygmaeus abelii genome.</title>
        <authorList>
            <person name="Wilson R.K."/>
            <person name="Mardis E."/>
        </authorList>
    </citation>
    <scope>NUCLEOTIDE SEQUENCE [LARGE SCALE GENOMIC DNA]</scope>
</reference>
<keyword evidence="3" id="KW-1185">Reference proteome</keyword>
<dbReference type="GeneTree" id="ENSGT01050000245108"/>
<dbReference type="Ensembl" id="ENSPPYT00000041165.1">
    <property type="protein sequence ID" value="ENSPPYP00000040283.1"/>
    <property type="gene ID" value="ENSPPYG00000030122.1"/>
</dbReference>
<dbReference type="Proteomes" id="UP000001595">
    <property type="component" value="Chromosome 22"/>
</dbReference>
<evidence type="ECO:0000313" key="3">
    <source>
        <dbReference type="Proteomes" id="UP000001595"/>
    </source>
</evidence>
<sequence length="91" mass="9767">MPQNLSSSPHSPWQGPDHPYMQHAVPPAPPIAVAKQVPLGHGGITWDACVIDHLAFSLPSRPPPESLPRTPELLAQGPVSLLTPEKHPRAL</sequence>
<feature type="region of interest" description="Disordered" evidence="1">
    <location>
        <begin position="59"/>
        <end position="91"/>
    </location>
</feature>
<proteinExistence type="predicted"/>
<name>A0A8I5UAT0_PONAB</name>
<evidence type="ECO:0000256" key="1">
    <source>
        <dbReference type="SAM" id="MobiDB-lite"/>
    </source>
</evidence>
<protein>
    <submittedName>
        <fullName evidence="2">Uncharacterized protein</fullName>
    </submittedName>
</protein>
<dbReference type="OMA" id="YMQHAVP"/>
<accession>A0A8I5UAT0</accession>
<reference evidence="2" key="3">
    <citation type="submission" date="2025-09" db="UniProtKB">
        <authorList>
            <consortium name="Ensembl"/>
        </authorList>
    </citation>
    <scope>IDENTIFICATION</scope>
</reference>
<reference evidence="2" key="2">
    <citation type="submission" date="2025-08" db="UniProtKB">
        <authorList>
            <consortium name="Ensembl"/>
        </authorList>
    </citation>
    <scope>IDENTIFICATION</scope>
</reference>
<organism evidence="2 3">
    <name type="scientific">Pongo abelii</name>
    <name type="common">Sumatran orangutan</name>
    <name type="synonym">Pongo pygmaeus abelii</name>
    <dbReference type="NCBI Taxonomy" id="9601"/>
    <lineage>
        <taxon>Eukaryota</taxon>
        <taxon>Metazoa</taxon>
        <taxon>Chordata</taxon>
        <taxon>Craniata</taxon>
        <taxon>Vertebrata</taxon>
        <taxon>Euteleostomi</taxon>
        <taxon>Mammalia</taxon>
        <taxon>Eutheria</taxon>
        <taxon>Euarchontoglires</taxon>
        <taxon>Primates</taxon>
        <taxon>Haplorrhini</taxon>
        <taxon>Catarrhini</taxon>
        <taxon>Hominidae</taxon>
        <taxon>Pongo</taxon>
    </lineage>
</organism>
<dbReference type="AlphaFoldDB" id="A0A8I5UAT0"/>
<feature type="compositionally biased region" description="Polar residues" evidence="1">
    <location>
        <begin position="1"/>
        <end position="11"/>
    </location>
</feature>
<evidence type="ECO:0000313" key="2">
    <source>
        <dbReference type="Ensembl" id="ENSPPYP00000040283.1"/>
    </source>
</evidence>
<feature type="region of interest" description="Disordered" evidence="1">
    <location>
        <begin position="1"/>
        <end position="27"/>
    </location>
</feature>